<dbReference type="Proteomes" id="UP000306319">
    <property type="component" value="Unassembled WGS sequence"/>
</dbReference>
<dbReference type="EMBL" id="SRYB01000024">
    <property type="protein sequence ID" value="TGY77470.1"/>
    <property type="molecule type" value="Genomic_DNA"/>
</dbReference>
<gene>
    <name evidence="1" type="ORF">E5331_14280</name>
</gene>
<sequence>MEEILAIVIPAYKITYLRETLESISRQTDKRFNLYIGDDCSPYDIESVVKEYENKIPLTYKRFDTNLGGKDLVAQWERCIEMTKDEEYIWLFSDDDTMDPECVASFYKVLSENRDDELFHFNINMIDDLDGGKIKTLPLFPERMTAGEYLESKLRGKILSFVVEFIFSRVLYKKVDGFQNFDLAWGSDFMTWLKMSVNCKGILTITGSKDCCVNWRKSSENISPDKSYPIIIRKIKSLIKNAAFIKDLMLSKPHKFQPLIKSFRWLRFPLGEIYRSKDILRKEDILYLCKLYIKNVGYPIMVLFIYLRILIKK</sequence>
<name>A0AC61RCK8_9BACT</name>
<protein>
    <submittedName>
        <fullName evidence="1">Glycosyltransferase family 2 protein</fullName>
    </submittedName>
</protein>
<accession>A0AC61RCK8</accession>
<keyword evidence="2" id="KW-1185">Reference proteome</keyword>
<organism evidence="1 2">
    <name type="scientific">Lepagella muris</name>
    <dbReference type="NCBI Taxonomy" id="3032870"/>
    <lineage>
        <taxon>Bacteria</taxon>
        <taxon>Pseudomonadati</taxon>
        <taxon>Bacteroidota</taxon>
        <taxon>Bacteroidia</taxon>
        <taxon>Bacteroidales</taxon>
        <taxon>Muribaculaceae</taxon>
        <taxon>Lepagella</taxon>
    </lineage>
</organism>
<comment type="caution">
    <text evidence="1">The sequence shown here is derived from an EMBL/GenBank/DDBJ whole genome shotgun (WGS) entry which is preliminary data.</text>
</comment>
<evidence type="ECO:0000313" key="1">
    <source>
        <dbReference type="EMBL" id="TGY77470.1"/>
    </source>
</evidence>
<evidence type="ECO:0000313" key="2">
    <source>
        <dbReference type="Proteomes" id="UP000306319"/>
    </source>
</evidence>
<reference evidence="1" key="1">
    <citation type="submission" date="2019-04" db="EMBL/GenBank/DDBJ databases">
        <title>Microbes associate with the intestines of laboratory mice.</title>
        <authorList>
            <person name="Navarre W."/>
            <person name="Wong E."/>
            <person name="Huang K."/>
            <person name="Tropini C."/>
            <person name="Ng K."/>
            <person name="Yu B."/>
        </authorList>
    </citation>
    <scope>NUCLEOTIDE SEQUENCE</scope>
    <source>
        <strain evidence="1">NM04_E33</strain>
    </source>
</reference>
<proteinExistence type="predicted"/>